<gene>
    <name evidence="1" type="ORF">ElyMa_006781200</name>
</gene>
<dbReference type="EMBL" id="BMAT01013591">
    <property type="protein sequence ID" value="GFS15858.1"/>
    <property type="molecule type" value="Genomic_DNA"/>
</dbReference>
<dbReference type="Proteomes" id="UP000762676">
    <property type="component" value="Unassembled WGS sequence"/>
</dbReference>
<proteinExistence type="predicted"/>
<dbReference type="AlphaFoldDB" id="A0AAV4IZB0"/>
<evidence type="ECO:0000313" key="2">
    <source>
        <dbReference type="Proteomes" id="UP000762676"/>
    </source>
</evidence>
<sequence>MEKTEFPALIISSWSARSLWTPFSCVLIVMRTLFDIKAFENELQQFGLFLVWSHSNEIEAVGMNPSSLDWFLMWSHCNETEAVGMNPSSLDWFLMWSHSNEIEAVGMNFSSLDFSQVLS</sequence>
<accession>A0AAV4IZB0</accession>
<organism evidence="1 2">
    <name type="scientific">Elysia marginata</name>
    <dbReference type="NCBI Taxonomy" id="1093978"/>
    <lineage>
        <taxon>Eukaryota</taxon>
        <taxon>Metazoa</taxon>
        <taxon>Spiralia</taxon>
        <taxon>Lophotrochozoa</taxon>
        <taxon>Mollusca</taxon>
        <taxon>Gastropoda</taxon>
        <taxon>Heterobranchia</taxon>
        <taxon>Euthyneura</taxon>
        <taxon>Panpulmonata</taxon>
        <taxon>Sacoglossa</taxon>
        <taxon>Placobranchoidea</taxon>
        <taxon>Plakobranchidae</taxon>
        <taxon>Elysia</taxon>
    </lineage>
</organism>
<keyword evidence="2" id="KW-1185">Reference proteome</keyword>
<protein>
    <submittedName>
        <fullName evidence="1">Uncharacterized protein</fullName>
    </submittedName>
</protein>
<evidence type="ECO:0000313" key="1">
    <source>
        <dbReference type="EMBL" id="GFS15858.1"/>
    </source>
</evidence>
<comment type="caution">
    <text evidence="1">The sequence shown here is derived from an EMBL/GenBank/DDBJ whole genome shotgun (WGS) entry which is preliminary data.</text>
</comment>
<reference evidence="1 2" key="1">
    <citation type="journal article" date="2021" name="Elife">
        <title>Chloroplast acquisition without the gene transfer in kleptoplastic sea slugs, Plakobranchus ocellatus.</title>
        <authorList>
            <person name="Maeda T."/>
            <person name="Takahashi S."/>
            <person name="Yoshida T."/>
            <person name="Shimamura S."/>
            <person name="Takaki Y."/>
            <person name="Nagai Y."/>
            <person name="Toyoda A."/>
            <person name="Suzuki Y."/>
            <person name="Arimoto A."/>
            <person name="Ishii H."/>
            <person name="Satoh N."/>
            <person name="Nishiyama T."/>
            <person name="Hasebe M."/>
            <person name="Maruyama T."/>
            <person name="Minagawa J."/>
            <person name="Obokata J."/>
            <person name="Shigenobu S."/>
        </authorList>
    </citation>
    <scope>NUCLEOTIDE SEQUENCE [LARGE SCALE GENOMIC DNA]</scope>
</reference>
<name>A0AAV4IZB0_9GAST</name>